<reference evidence="1" key="1">
    <citation type="submission" date="2014-11" db="EMBL/GenBank/DDBJ databases">
        <authorList>
            <person name="Amaro Gonzalez C."/>
        </authorList>
    </citation>
    <scope>NUCLEOTIDE SEQUENCE</scope>
</reference>
<dbReference type="AlphaFoldDB" id="A0A0E9WH46"/>
<accession>A0A0E9WH46</accession>
<proteinExistence type="predicted"/>
<evidence type="ECO:0000313" key="1">
    <source>
        <dbReference type="EMBL" id="JAH89697.1"/>
    </source>
</evidence>
<dbReference type="EMBL" id="GBXM01018880">
    <property type="protein sequence ID" value="JAH89697.1"/>
    <property type="molecule type" value="Transcribed_RNA"/>
</dbReference>
<name>A0A0E9WH46_ANGAN</name>
<sequence>MLFIPVLSALASDFCAALIFFGGFRAKLAPLNLV</sequence>
<protein>
    <submittedName>
        <fullName evidence="1">Uncharacterized protein</fullName>
    </submittedName>
</protein>
<organism evidence="1">
    <name type="scientific">Anguilla anguilla</name>
    <name type="common">European freshwater eel</name>
    <name type="synonym">Muraena anguilla</name>
    <dbReference type="NCBI Taxonomy" id="7936"/>
    <lineage>
        <taxon>Eukaryota</taxon>
        <taxon>Metazoa</taxon>
        <taxon>Chordata</taxon>
        <taxon>Craniata</taxon>
        <taxon>Vertebrata</taxon>
        <taxon>Euteleostomi</taxon>
        <taxon>Actinopterygii</taxon>
        <taxon>Neopterygii</taxon>
        <taxon>Teleostei</taxon>
        <taxon>Anguilliformes</taxon>
        <taxon>Anguillidae</taxon>
        <taxon>Anguilla</taxon>
    </lineage>
</organism>
<reference evidence="1" key="2">
    <citation type="journal article" date="2015" name="Fish Shellfish Immunol.">
        <title>Early steps in the European eel (Anguilla anguilla)-Vibrio vulnificus interaction in the gills: Role of the RtxA13 toxin.</title>
        <authorList>
            <person name="Callol A."/>
            <person name="Pajuelo D."/>
            <person name="Ebbesson L."/>
            <person name="Teles M."/>
            <person name="MacKenzie S."/>
            <person name="Amaro C."/>
        </authorList>
    </citation>
    <scope>NUCLEOTIDE SEQUENCE</scope>
</reference>